<dbReference type="RefSeq" id="WP_375792067.1">
    <property type="nucleotide sequence ID" value="NZ_JACIFZ010000001.1"/>
</dbReference>
<dbReference type="Proteomes" id="UP000524450">
    <property type="component" value="Unassembled WGS sequence"/>
</dbReference>
<evidence type="ECO:0000313" key="3">
    <source>
        <dbReference type="Proteomes" id="UP000524450"/>
    </source>
</evidence>
<organism evidence="2 3">
    <name type="scientific">Variovorax guangxiensis</name>
    <dbReference type="NCBI Taxonomy" id="1775474"/>
    <lineage>
        <taxon>Bacteria</taxon>
        <taxon>Pseudomonadati</taxon>
        <taxon>Pseudomonadota</taxon>
        <taxon>Betaproteobacteria</taxon>
        <taxon>Burkholderiales</taxon>
        <taxon>Comamonadaceae</taxon>
        <taxon>Variovorax</taxon>
    </lineage>
</organism>
<dbReference type="Gene3D" id="3.40.50.1820">
    <property type="entry name" value="alpha/beta hydrolase"/>
    <property type="match status" value="1"/>
</dbReference>
<comment type="caution">
    <text evidence="2">The sequence shown here is derived from an EMBL/GenBank/DDBJ whole genome shotgun (WGS) entry which is preliminary data.</text>
</comment>
<evidence type="ECO:0000313" key="2">
    <source>
        <dbReference type="EMBL" id="MBB4219291.1"/>
    </source>
</evidence>
<gene>
    <name evidence="2" type="ORF">GGD71_000038</name>
</gene>
<sequence>MNTRQMDTRVRHRRIQLGEVDTFYREAGPADAPAVLLPHGYPCSSYEFRELMPRLADRWRLVAPDYPGFGYSATPEDFDYSFDGYAAFLDRFAKALDIQRFALYLHDFGSPIGARLAIMAPERVAALVIQNGDIPYEDALGPKYAEIEQTWTLPARQMREQLSKAITEEIFKEEFLNAVRPELAQRIPPDLWKLHWSLMTPERKEVAVDLIEGLKENRAWFPRHRKYLATHRPPTLIVWGPQDHYMPEQSGRAYLRDLPEAEFHLLDGGHWLLETHLDEVEALMRAFLGRVHAPA</sequence>
<evidence type="ECO:0000259" key="1">
    <source>
        <dbReference type="Pfam" id="PF00561"/>
    </source>
</evidence>
<dbReference type="Pfam" id="PF00561">
    <property type="entry name" value="Abhydrolase_1"/>
    <property type="match status" value="1"/>
</dbReference>
<feature type="domain" description="AB hydrolase-1" evidence="1">
    <location>
        <begin position="33"/>
        <end position="276"/>
    </location>
</feature>
<dbReference type="InterPro" id="IPR029058">
    <property type="entry name" value="AB_hydrolase_fold"/>
</dbReference>
<proteinExistence type="predicted"/>
<dbReference type="PRINTS" id="PR00412">
    <property type="entry name" value="EPOXHYDRLASE"/>
</dbReference>
<name>A0A840FPJ5_9BURK</name>
<dbReference type="InterPro" id="IPR051340">
    <property type="entry name" value="Haloalkane_dehalogenase"/>
</dbReference>
<dbReference type="PANTHER" id="PTHR42977:SF1">
    <property type="entry name" value="BLR6576 PROTEIN"/>
    <property type="match status" value="1"/>
</dbReference>
<dbReference type="PANTHER" id="PTHR42977">
    <property type="entry name" value="HYDROLASE-RELATED"/>
    <property type="match status" value="1"/>
</dbReference>
<dbReference type="InterPro" id="IPR000073">
    <property type="entry name" value="AB_hydrolase_1"/>
</dbReference>
<accession>A0A840FPJ5</accession>
<dbReference type="GO" id="GO:0004301">
    <property type="term" value="F:epoxide hydrolase activity"/>
    <property type="evidence" value="ECO:0007669"/>
    <property type="project" value="TreeGrafter"/>
</dbReference>
<protein>
    <submittedName>
        <fullName evidence="2">Pimeloyl-ACP methyl ester carboxylesterase</fullName>
    </submittedName>
</protein>
<dbReference type="SUPFAM" id="SSF53474">
    <property type="entry name" value="alpha/beta-Hydrolases"/>
    <property type="match status" value="1"/>
</dbReference>
<dbReference type="PRINTS" id="PR00111">
    <property type="entry name" value="ABHYDROLASE"/>
</dbReference>
<reference evidence="2 3" key="1">
    <citation type="submission" date="2020-08" db="EMBL/GenBank/DDBJ databases">
        <title>Genomic Encyclopedia of Type Strains, Phase IV (KMG-V): Genome sequencing to study the core and pangenomes of soil and plant-associated prokaryotes.</title>
        <authorList>
            <person name="Whitman W."/>
        </authorList>
    </citation>
    <scope>NUCLEOTIDE SEQUENCE [LARGE SCALE GENOMIC DNA]</scope>
    <source>
        <strain evidence="2 3">34/80</strain>
    </source>
</reference>
<dbReference type="AlphaFoldDB" id="A0A840FPJ5"/>
<dbReference type="InterPro" id="IPR000639">
    <property type="entry name" value="Epox_hydrolase-like"/>
</dbReference>
<dbReference type="EMBL" id="JACIFZ010000001">
    <property type="protein sequence ID" value="MBB4219291.1"/>
    <property type="molecule type" value="Genomic_DNA"/>
</dbReference>